<dbReference type="CDD" id="cd00303">
    <property type="entry name" value="retropepsin_like"/>
    <property type="match status" value="1"/>
</dbReference>
<organism evidence="1 2">
    <name type="scientific">Acacia crassicarpa</name>
    <name type="common">northern wattle</name>
    <dbReference type="NCBI Taxonomy" id="499986"/>
    <lineage>
        <taxon>Eukaryota</taxon>
        <taxon>Viridiplantae</taxon>
        <taxon>Streptophyta</taxon>
        <taxon>Embryophyta</taxon>
        <taxon>Tracheophyta</taxon>
        <taxon>Spermatophyta</taxon>
        <taxon>Magnoliopsida</taxon>
        <taxon>eudicotyledons</taxon>
        <taxon>Gunneridae</taxon>
        <taxon>Pentapetalae</taxon>
        <taxon>rosids</taxon>
        <taxon>fabids</taxon>
        <taxon>Fabales</taxon>
        <taxon>Fabaceae</taxon>
        <taxon>Caesalpinioideae</taxon>
        <taxon>mimosoid clade</taxon>
        <taxon>Acacieae</taxon>
        <taxon>Acacia</taxon>
    </lineage>
</organism>
<comment type="caution">
    <text evidence="1">The sequence shown here is derived from an EMBL/GenBank/DDBJ whole genome shotgun (WGS) entry which is preliminary data.</text>
</comment>
<proteinExistence type="predicted"/>
<name>A0AAE1TBZ6_9FABA</name>
<keyword evidence="2" id="KW-1185">Reference proteome</keyword>
<dbReference type="Pfam" id="PF13650">
    <property type="entry name" value="Asp_protease_2"/>
    <property type="match status" value="1"/>
</dbReference>
<dbReference type="Proteomes" id="UP001293593">
    <property type="component" value="Unassembled WGS sequence"/>
</dbReference>
<protein>
    <submittedName>
        <fullName evidence="1">Uncharacterized protein</fullName>
    </submittedName>
</protein>
<evidence type="ECO:0000313" key="1">
    <source>
        <dbReference type="EMBL" id="KAK4278405.1"/>
    </source>
</evidence>
<evidence type="ECO:0000313" key="2">
    <source>
        <dbReference type="Proteomes" id="UP001293593"/>
    </source>
</evidence>
<gene>
    <name evidence="1" type="ORF">QN277_016256</name>
</gene>
<dbReference type="InterPro" id="IPR021109">
    <property type="entry name" value="Peptidase_aspartic_dom_sf"/>
</dbReference>
<reference evidence="1" key="1">
    <citation type="submission" date="2023-10" db="EMBL/GenBank/DDBJ databases">
        <title>Chromosome-level genome of the transformable northern wattle, Acacia crassicarpa.</title>
        <authorList>
            <person name="Massaro I."/>
            <person name="Sinha N.R."/>
            <person name="Poethig S."/>
            <person name="Leichty A.R."/>
        </authorList>
    </citation>
    <scope>NUCLEOTIDE SEQUENCE</scope>
    <source>
        <strain evidence="1">Acra3RX</strain>
        <tissue evidence="1">Leaf</tissue>
    </source>
</reference>
<sequence length="109" mass="11742">MEIPDVEETPNPQIEEISDDAYGISPLAKISLHAILGRNSTSTLHFKGVINSKTILILIDNGSSHNFISKSLLAELGIKPDILPPFGVQIGDVSSRGCNSICQDLKVMI</sequence>
<dbReference type="Gene3D" id="2.40.70.10">
    <property type="entry name" value="Acid Proteases"/>
    <property type="match status" value="1"/>
</dbReference>
<accession>A0AAE1TBZ6</accession>
<dbReference type="AlphaFoldDB" id="A0AAE1TBZ6"/>
<dbReference type="EMBL" id="JAWXYG010000003">
    <property type="protein sequence ID" value="KAK4278405.1"/>
    <property type="molecule type" value="Genomic_DNA"/>
</dbReference>